<dbReference type="EMBL" id="JACJKY010000004">
    <property type="protein sequence ID" value="MBM6920292.1"/>
    <property type="molecule type" value="Genomic_DNA"/>
</dbReference>
<proteinExistence type="predicted"/>
<dbReference type="AlphaFoldDB" id="A0A939BDS1"/>
<reference evidence="2" key="1">
    <citation type="submission" date="2020-08" db="EMBL/GenBank/DDBJ databases">
        <authorList>
            <person name="Cejkova D."/>
            <person name="Kubasova T."/>
            <person name="Jahodarova E."/>
            <person name="Rychlik I."/>
        </authorList>
    </citation>
    <scope>NUCLEOTIDE SEQUENCE</scope>
    <source>
        <strain evidence="2">An559</strain>
    </source>
</reference>
<evidence type="ECO:0000313" key="3">
    <source>
        <dbReference type="Proteomes" id="UP000774750"/>
    </source>
</evidence>
<comment type="caution">
    <text evidence="2">The sequence shown here is derived from an EMBL/GenBank/DDBJ whole genome shotgun (WGS) entry which is preliminary data.</text>
</comment>
<evidence type="ECO:0000313" key="2">
    <source>
        <dbReference type="EMBL" id="MBM6920292.1"/>
    </source>
</evidence>
<dbReference type="Proteomes" id="UP000774750">
    <property type="component" value="Unassembled WGS sequence"/>
</dbReference>
<sequence>MAQISIEELYRGEGGGEKYGAGGIMGAVIKDLFTNGIPDGYDGLLWIELLTVKHTLITAEKMKQEGDFVSGMTDAEPLSLREEEVSDDNA</sequence>
<gene>
    <name evidence="2" type="ORF">H6A12_03855</name>
</gene>
<keyword evidence="3" id="KW-1185">Reference proteome</keyword>
<name>A0A939BDS1_9FIRM</name>
<reference evidence="2" key="2">
    <citation type="journal article" date="2021" name="Sci. Rep.">
        <title>The distribution of antibiotic resistance genes in chicken gut microbiota commensals.</title>
        <authorList>
            <person name="Juricova H."/>
            <person name="Matiasovicova J."/>
            <person name="Kubasova T."/>
            <person name="Cejkova D."/>
            <person name="Rychlik I."/>
        </authorList>
    </citation>
    <scope>NUCLEOTIDE SEQUENCE</scope>
    <source>
        <strain evidence="2">An559</strain>
    </source>
</reference>
<evidence type="ECO:0000256" key="1">
    <source>
        <dbReference type="SAM" id="MobiDB-lite"/>
    </source>
</evidence>
<accession>A0A939BDS1</accession>
<protein>
    <submittedName>
        <fullName evidence="2">Uncharacterized protein</fullName>
    </submittedName>
</protein>
<feature type="region of interest" description="Disordered" evidence="1">
    <location>
        <begin position="68"/>
        <end position="90"/>
    </location>
</feature>
<dbReference type="RefSeq" id="WP_204444942.1">
    <property type="nucleotide sequence ID" value="NZ_JACJKY010000004.1"/>
</dbReference>
<organism evidence="2 3">
    <name type="scientific">Merdimmobilis hominis</name>
    <dbReference type="NCBI Taxonomy" id="2897707"/>
    <lineage>
        <taxon>Bacteria</taxon>
        <taxon>Bacillati</taxon>
        <taxon>Bacillota</taxon>
        <taxon>Clostridia</taxon>
        <taxon>Eubacteriales</taxon>
        <taxon>Oscillospiraceae</taxon>
        <taxon>Merdimmobilis</taxon>
    </lineage>
</organism>